<comment type="caution">
    <text evidence="1">The sequence shown here is derived from an EMBL/GenBank/DDBJ whole genome shotgun (WGS) entry which is preliminary data.</text>
</comment>
<gene>
    <name evidence="1" type="ORF">ACIP2Z_39080</name>
</gene>
<organism evidence="1 2">
    <name type="scientific">Streptomyces iakyrus</name>
    <dbReference type="NCBI Taxonomy" id="68219"/>
    <lineage>
        <taxon>Bacteria</taxon>
        <taxon>Bacillati</taxon>
        <taxon>Actinomycetota</taxon>
        <taxon>Actinomycetes</taxon>
        <taxon>Kitasatosporales</taxon>
        <taxon>Streptomycetaceae</taxon>
        <taxon>Streptomyces</taxon>
    </lineage>
</organism>
<keyword evidence="2" id="KW-1185">Reference proteome</keyword>
<evidence type="ECO:0000313" key="2">
    <source>
        <dbReference type="Proteomes" id="UP001617511"/>
    </source>
</evidence>
<proteinExistence type="predicted"/>
<dbReference type="RefSeq" id="WP_402076289.1">
    <property type="nucleotide sequence ID" value="NZ_JBIVGG010000022.1"/>
</dbReference>
<reference evidence="1 2" key="1">
    <citation type="submission" date="2024-10" db="EMBL/GenBank/DDBJ databases">
        <title>The Natural Products Discovery Center: Release of the First 8490 Sequenced Strains for Exploring Actinobacteria Biosynthetic Diversity.</title>
        <authorList>
            <person name="Kalkreuter E."/>
            <person name="Kautsar S.A."/>
            <person name="Yang D."/>
            <person name="Bader C.D."/>
            <person name="Teijaro C.N."/>
            <person name="Fluegel L."/>
            <person name="Davis C.M."/>
            <person name="Simpson J.R."/>
            <person name="Lauterbach L."/>
            <person name="Steele A.D."/>
            <person name="Gui C."/>
            <person name="Meng S."/>
            <person name="Li G."/>
            <person name="Viehrig K."/>
            <person name="Ye F."/>
            <person name="Su P."/>
            <person name="Kiefer A.F."/>
            <person name="Nichols A."/>
            <person name="Cepeda A.J."/>
            <person name="Yan W."/>
            <person name="Fan B."/>
            <person name="Jiang Y."/>
            <person name="Adhikari A."/>
            <person name="Zheng C.-J."/>
            <person name="Schuster L."/>
            <person name="Cowan T.M."/>
            <person name="Smanski M.J."/>
            <person name="Chevrette M.G."/>
            <person name="De Carvalho L.P.S."/>
            <person name="Shen B."/>
        </authorList>
    </citation>
    <scope>NUCLEOTIDE SEQUENCE [LARGE SCALE GENOMIC DNA]</scope>
    <source>
        <strain evidence="1 2">NPDC089932</strain>
    </source>
</reference>
<evidence type="ECO:0000313" key="1">
    <source>
        <dbReference type="EMBL" id="MFJ4084935.1"/>
    </source>
</evidence>
<sequence>MDVDQAQALTAPLTDAERDQVQLAAAAAGKTVDEYLRDGIPTAGDPFAAALERAADTIAGRGDEIRHDYATD</sequence>
<dbReference type="EMBL" id="JBIVGG010000022">
    <property type="protein sequence ID" value="MFJ4084935.1"/>
    <property type="molecule type" value="Genomic_DNA"/>
</dbReference>
<dbReference type="Proteomes" id="UP001617511">
    <property type="component" value="Unassembled WGS sequence"/>
</dbReference>
<protein>
    <recommendedName>
        <fullName evidence="3">Antitoxin</fullName>
    </recommendedName>
</protein>
<evidence type="ECO:0008006" key="3">
    <source>
        <dbReference type="Google" id="ProtNLM"/>
    </source>
</evidence>
<name>A0ABW8FUD4_9ACTN</name>
<accession>A0ABW8FUD4</accession>